<sequence>MIHYILYQGIESAIFKKQERGIEVLLAKAREKNKKLGITGMLLFIEGTFIQYIEGNEKDVKDLYQSIVKDKRLATIKIISEGKSEKRIFDNWDMAYDNFGLTTINKIEKIHYPDVQSYLKSSSAINLIKLMVQRKIIFEDLDS</sequence>
<protein>
    <submittedName>
        <fullName evidence="2">BLUF domain-containing protein</fullName>
    </submittedName>
</protein>
<proteinExistence type="predicted"/>
<evidence type="ECO:0000313" key="3">
    <source>
        <dbReference type="Proteomes" id="UP000660024"/>
    </source>
</evidence>
<dbReference type="Gene3D" id="3.30.70.100">
    <property type="match status" value="1"/>
</dbReference>
<feature type="domain" description="BLUF" evidence="1">
    <location>
        <begin position="2"/>
        <end position="95"/>
    </location>
</feature>
<evidence type="ECO:0000259" key="1">
    <source>
        <dbReference type="PROSITE" id="PS50925"/>
    </source>
</evidence>
<reference evidence="2 3" key="1">
    <citation type="submission" date="2020-12" db="EMBL/GenBank/DDBJ databases">
        <title>Bacterial novel species Pedobacter sp. SD-b isolated from soil.</title>
        <authorList>
            <person name="Jung H.-Y."/>
        </authorList>
    </citation>
    <scope>NUCLEOTIDE SEQUENCE [LARGE SCALE GENOMIC DNA]</scope>
    <source>
        <strain evidence="2 3">SD-b</strain>
    </source>
</reference>
<dbReference type="InterPro" id="IPR007024">
    <property type="entry name" value="BLUF_domain"/>
</dbReference>
<dbReference type="Proteomes" id="UP000660024">
    <property type="component" value="Unassembled WGS sequence"/>
</dbReference>
<organism evidence="2 3">
    <name type="scientific">Pedobacter segetis</name>
    <dbReference type="NCBI Taxonomy" id="2793069"/>
    <lineage>
        <taxon>Bacteria</taxon>
        <taxon>Pseudomonadati</taxon>
        <taxon>Bacteroidota</taxon>
        <taxon>Sphingobacteriia</taxon>
        <taxon>Sphingobacteriales</taxon>
        <taxon>Sphingobacteriaceae</taxon>
        <taxon>Pedobacter</taxon>
    </lineage>
</organism>
<dbReference type="PROSITE" id="PS50925">
    <property type="entry name" value="BLUF"/>
    <property type="match status" value="1"/>
</dbReference>
<comment type="caution">
    <text evidence="2">The sequence shown here is derived from an EMBL/GenBank/DDBJ whole genome shotgun (WGS) entry which is preliminary data.</text>
</comment>
<gene>
    <name evidence="2" type="ORF">I5M32_06135</name>
</gene>
<evidence type="ECO:0000313" key="2">
    <source>
        <dbReference type="EMBL" id="MBK0382537.1"/>
    </source>
</evidence>
<dbReference type="SMART" id="SM01034">
    <property type="entry name" value="BLUF"/>
    <property type="match status" value="1"/>
</dbReference>
<accession>A0ABS1BI29</accession>
<dbReference type="RefSeq" id="WP_200585319.1">
    <property type="nucleotide sequence ID" value="NZ_JAEHFY010000007.1"/>
</dbReference>
<dbReference type="Pfam" id="PF04940">
    <property type="entry name" value="BLUF"/>
    <property type="match status" value="1"/>
</dbReference>
<keyword evidence="3" id="KW-1185">Reference proteome</keyword>
<name>A0ABS1BI29_9SPHI</name>
<dbReference type="EMBL" id="JAEHFY010000007">
    <property type="protein sequence ID" value="MBK0382537.1"/>
    <property type="molecule type" value="Genomic_DNA"/>
</dbReference>
<dbReference type="SUPFAM" id="SSF54975">
    <property type="entry name" value="Acylphosphatase/BLUF domain-like"/>
    <property type="match status" value="1"/>
</dbReference>
<dbReference type="InterPro" id="IPR036046">
    <property type="entry name" value="Acylphosphatase-like_dom_sf"/>
</dbReference>